<dbReference type="Pfam" id="PF02260">
    <property type="entry name" value="FATC"/>
    <property type="match status" value="1"/>
</dbReference>
<keyword evidence="3 10" id="KW-0808">Transferase</keyword>
<reference evidence="15" key="1">
    <citation type="submission" date="2021-01" db="EMBL/GenBank/DDBJ databases">
        <authorList>
            <person name="Kaushik A."/>
        </authorList>
    </citation>
    <scope>NUCLEOTIDE SEQUENCE</scope>
    <source>
        <strain evidence="15">AG6-10EEA</strain>
    </source>
</reference>
<keyword evidence="2 10" id="KW-0723">Serine/threonine-protein kinase</keyword>
<feature type="domain" description="FATC" evidence="14">
    <location>
        <begin position="2370"/>
        <end position="2402"/>
    </location>
</feature>
<dbReference type="Pfam" id="PF23593">
    <property type="entry name" value="HEAT_ATR"/>
    <property type="match status" value="1"/>
</dbReference>
<evidence type="ECO:0000259" key="13">
    <source>
        <dbReference type="PROSITE" id="PS51189"/>
    </source>
</evidence>
<dbReference type="GO" id="GO:0038202">
    <property type="term" value="P:TORC1 signaling"/>
    <property type="evidence" value="ECO:0007669"/>
    <property type="project" value="TreeGrafter"/>
</dbReference>
<evidence type="ECO:0000256" key="5">
    <source>
        <dbReference type="ARBA" id="ARBA00022741"/>
    </source>
</evidence>
<evidence type="ECO:0000256" key="9">
    <source>
        <dbReference type="ARBA" id="ARBA00048679"/>
    </source>
</evidence>
<dbReference type="Gene3D" id="3.30.1010.10">
    <property type="entry name" value="Phosphatidylinositol 3-kinase Catalytic Subunit, Chain A, domain 4"/>
    <property type="match status" value="1"/>
</dbReference>
<protein>
    <recommendedName>
        <fullName evidence="10">Serine/threonine-protein kinase TOR</fullName>
        <ecNumber evidence="10">2.7.11.1</ecNumber>
    </recommendedName>
</protein>
<comment type="caution">
    <text evidence="15">The sequence shown here is derived from an EMBL/GenBank/DDBJ whole genome shotgun (WGS) entry which is preliminary data.</text>
</comment>
<keyword evidence="4" id="KW-0677">Repeat</keyword>
<dbReference type="InterPro" id="IPR011009">
    <property type="entry name" value="Kinase-like_dom_sf"/>
</dbReference>
<dbReference type="Gene3D" id="1.10.1070.11">
    <property type="entry name" value="Phosphatidylinositol 3-/4-kinase, catalytic domain"/>
    <property type="match status" value="1"/>
</dbReference>
<evidence type="ECO:0000256" key="1">
    <source>
        <dbReference type="ARBA" id="ARBA00011031"/>
    </source>
</evidence>
<dbReference type="PANTHER" id="PTHR11139:SF9">
    <property type="entry name" value="SERINE_THREONINE-PROTEIN KINASE MTOR"/>
    <property type="match status" value="1"/>
</dbReference>
<dbReference type="SUPFAM" id="SSF47212">
    <property type="entry name" value="FKBP12-rapamycin-binding domain of FKBP-rapamycin-associated protein (FRAP)"/>
    <property type="match status" value="1"/>
</dbReference>
<dbReference type="FunFam" id="1.10.1070.11:FF:000029">
    <property type="entry name" value="Serine/threonine-protein kinase TOR"/>
    <property type="match status" value="1"/>
</dbReference>
<dbReference type="PROSITE" id="PS00915">
    <property type="entry name" value="PI3_4_KINASE_1"/>
    <property type="match status" value="1"/>
</dbReference>
<dbReference type="InterPro" id="IPR003151">
    <property type="entry name" value="PIK-rel_kinase_FAT"/>
</dbReference>
<evidence type="ECO:0000256" key="6">
    <source>
        <dbReference type="ARBA" id="ARBA00022777"/>
    </source>
</evidence>
<evidence type="ECO:0000256" key="10">
    <source>
        <dbReference type="RuleBase" id="RU364109"/>
    </source>
</evidence>
<dbReference type="Gene3D" id="1.20.120.150">
    <property type="entry name" value="FKBP12-rapamycin binding domain"/>
    <property type="match status" value="1"/>
</dbReference>
<dbReference type="InterPro" id="IPR057564">
    <property type="entry name" value="HEAT_ATR"/>
</dbReference>
<organism evidence="15 16">
    <name type="scientific">Rhizoctonia solani</name>
    <dbReference type="NCBI Taxonomy" id="456999"/>
    <lineage>
        <taxon>Eukaryota</taxon>
        <taxon>Fungi</taxon>
        <taxon>Dikarya</taxon>
        <taxon>Basidiomycota</taxon>
        <taxon>Agaricomycotina</taxon>
        <taxon>Agaricomycetes</taxon>
        <taxon>Cantharellales</taxon>
        <taxon>Ceratobasidiaceae</taxon>
        <taxon>Rhizoctonia</taxon>
    </lineage>
</organism>
<dbReference type="InterPro" id="IPR000403">
    <property type="entry name" value="PI3/4_kinase_cat_dom"/>
</dbReference>
<dbReference type="SMART" id="SM01345">
    <property type="entry name" value="Rapamycin_bind"/>
    <property type="match status" value="1"/>
</dbReference>
<evidence type="ECO:0000256" key="7">
    <source>
        <dbReference type="ARBA" id="ARBA00022840"/>
    </source>
</evidence>
<feature type="region of interest" description="Disordered" evidence="11">
    <location>
        <begin position="2281"/>
        <end position="2320"/>
    </location>
</feature>
<evidence type="ECO:0000259" key="14">
    <source>
        <dbReference type="PROSITE" id="PS51190"/>
    </source>
</evidence>
<dbReference type="Pfam" id="PF00454">
    <property type="entry name" value="PI3_PI4_kinase"/>
    <property type="match status" value="1"/>
</dbReference>
<sequence>CTPHPNRVESPTTTGNAAPTMDSGLPTALSNIFNGLRSNDPETRIVAGTQLAEYVTAAVGEEPDDYDRLWNEHLIPWVTRLAQASEPDCYGALVAIDNLVQIQLAEVGEMVSANLYRFYTLVKNLLPRQQAATSLGIVIRHAGVTFGDALIDFEVEAALNMLNQNERNRQFALMVLSELAKNSPGNFYKHVELVLQQIWVPLRDPRFEVKHAAAALVAVCLDILFTRDPAISYPVAERLLTVTLDSLRANTNPATLIAGIFVYKELLKRGGMLLQDSYQDANVNMASEASGNILALRQHRDGMVRRSCIAILPDLAAYDSDSFTSQHMRGVITHLLAVTVKPTTPDERGLAFKVIGALAKALQTGIMTMMDKIVERIHEALTTYVKKTSPPVDPVFECIKKLAKALGPLFARHAQSLLDVMFSHPLTEGLKRAVDAIIHHCMVLAPDIKALDDDTLSTALRTTWLSRGKYWPKLPCMVTNGLLLRYTFLELLILQARTTATSSATRTLTNPNFIGHNLSEVVRVCIIPYLAEEHSIVRQTAALTACTLIAVDPVCFQTSDYSVGILMNMLDRLLTLAVADQDQTVRRTVLSALDARFDRHLAHNDCVRYLFIAANDEAFVNRELAVKHIGRLAALNPAYVMPLLRKAVVQLLHEVEFSIISRRKEESAKLLTELITSTDTLIIPYTIPILNCILPRAGEDKNTIEVRSALMRCLWALAMVGGEHISDFTPQIMKLVVSALSDPLAVRQRRAALETLGAVCSSTGYLVDPEFEHPKLVDLITKVLTGEKNIQTRREAMRALGIIGAVDQYKHAHNLDYEDDSKQEATVSNHIDLTAAAADTNKEEYSSTVVFSSLVNILKTPSLSSSHQAAIEAIMSICKTQGLKILGYLPQVMPVFFHVIRTSRSQAQVYHLQQLGLLVGILGQHTRSYLSQIRELIGELWGQSHILEPYIVALIENLARGFAAEFNEYIPAIIGPMLNIFEHDSQEKHQAAISRALQAIVVLAPGVDPALVLPSMLRTAERVDAPVMLRTAAISAVSRLAERCDLSDHASRIIHPLLRILSSSGNDLRVAVMDSICTLMQIFGQDFVVLVPTIEKCLQTHRISHPPFNNLAQKMLKNDPLPPYIPSDYINDRLEPIAEPVQLVVNQTHLRASWDISQISSSEDWREWIRRFAIECLKESPSHALRSCRALADSYPPLLKDLFSISFFRCYFSLSEELRDELDKVLEDALEDPRNPADVCHMILNAAEFMEHDDKPLPMPLATLSECALRTHAFAKALHWRELDFLSGSSASGAVIESLILINTRLGQSDAAYGTLTAARDQPDFVEHEQWYERLGKWSEAYALYNHRKGPEAESSATILGKMRCLHALGEWRQLEELTRREWTNATHRVRGHIAPLATAAAWSLQKWDSMSEYISTLDENTADCAFYKAVQALHRDRFARAQEHVDRARELQDEELTALAEQNYGRSYSMVLRMQMLSEIEEMVKWKMSADNLQRRDTIQKVWMHRLQQCRPEVEVWQRIVQLRTLVLLPKQDPTMWTKFANLCRKNDRRFLAERTFNSLLDERFWNSSTGASVAPPTVIYSHLKFLWSGENDFKPKTLEAMARFIRDMSHDLGLDPEDPYAHIDELNTEPQLKDFSKLLAKCYLKRSQWMVELDPNWAMSKPDVILSGYDLATKIAPDWYKAWSTWAAANHEVISVNETQTDLRTEQLSPTVLAYILGAMQGFFRSIELRKKTSLQDSLRLLTMWFKYGAHTAVDKDMSEGISALPADTWLEVIPQIIARIQTPSTRIRRLINNLLLGVGHAHPQALIYPLSVASRSTSIARKQAAALILNQMRGQYHTLVEEALSISNELIRVAILWPEMWHEGLEEASRLYFTERDPEGMIAVLEPLHAQLEGGASTTREKSFLQAFGEQLAQAREHTRAYQAYGHLRELTAAWEVYYVVFKRIERQLASMPVLDLQFASPILKRARNLRLAIPGSYAVGRPVVTIASFSPNLAIIASKQRPRRMTIYGNDGREYQFGLKGHEDLRQDERAMQLFGLVNTLLSQDPDSFKRALHIQRYPIIPLAPNVGLMGWVQQTETLHVLIRDYRETRRILLNIEYRLMLQMAPDYESLTLIQKVEVFEYALDNTTGQDLYRILWLKSVNSEEWLERRTTYTRSLAVTSMVGYILGLGDRHPSNLLIHRITGKVVHVDFGDCFEVAMNREKYPEKVPFRLTRMLTKAMEVSGIKGQGSYRNTCVITMEVLRRNRDSLLAVLEAFVWDPLINWRLMQLAAAAAGAGAGAPSSMRGGQLRAGPLPAGPNNDTNAGQRTTIGAPSIPNRRVRADENDIFDERSGDIGPRQENRDQQALAVYNRVRDKLAGRDFHTKEPLPTIDQVLRLIEQATSYENLCQSFSGWCAFWLVTIRQ</sequence>
<dbReference type="GO" id="GO:0044877">
    <property type="term" value="F:protein-containing complex binding"/>
    <property type="evidence" value="ECO:0007669"/>
    <property type="project" value="InterPro"/>
</dbReference>
<dbReference type="GO" id="GO:0004674">
    <property type="term" value="F:protein serine/threonine kinase activity"/>
    <property type="evidence" value="ECO:0007669"/>
    <property type="project" value="UniProtKB-KW"/>
</dbReference>
<evidence type="ECO:0000313" key="15">
    <source>
        <dbReference type="EMBL" id="CAE6486401.1"/>
    </source>
</evidence>
<dbReference type="InterPro" id="IPR026683">
    <property type="entry name" value="TOR_cat"/>
</dbReference>
<dbReference type="InterPro" id="IPR011989">
    <property type="entry name" value="ARM-like"/>
</dbReference>
<dbReference type="InterPro" id="IPR050517">
    <property type="entry name" value="DDR_Repair_Kinase"/>
</dbReference>
<dbReference type="InterPro" id="IPR024585">
    <property type="entry name" value="mTOR_dom"/>
</dbReference>
<dbReference type="InterPro" id="IPR003152">
    <property type="entry name" value="FATC_dom"/>
</dbReference>
<dbReference type="GO" id="GO:0005737">
    <property type="term" value="C:cytoplasm"/>
    <property type="evidence" value="ECO:0007669"/>
    <property type="project" value="TreeGrafter"/>
</dbReference>
<comment type="catalytic activity">
    <reaction evidence="9">
        <text>L-seryl-[protein] + ATP = O-phospho-L-seryl-[protein] + ADP + H(+)</text>
        <dbReference type="Rhea" id="RHEA:17989"/>
        <dbReference type="Rhea" id="RHEA-COMP:9863"/>
        <dbReference type="Rhea" id="RHEA-COMP:11604"/>
        <dbReference type="ChEBI" id="CHEBI:15378"/>
        <dbReference type="ChEBI" id="CHEBI:29999"/>
        <dbReference type="ChEBI" id="CHEBI:30616"/>
        <dbReference type="ChEBI" id="CHEBI:83421"/>
        <dbReference type="ChEBI" id="CHEBI:456216"/>
        <dbReference type="EC" id="2.7.11.1"/>
    </reaction>
</comment>
<dbReference type="CDD" id="cd05169">
    <property type="entry name" value="PIKKc_TOR"/>
    <property type="match status" value="1"/>
</dbReference>
<keyword evidence="6 10" id="KW-0418">Kinase</keyword>
<dbReference type="Pfam" id="PF02259">
    <property type="entry name" value="FAT"/>
    <property type="match status" value="1"/>
</dbReference>
<evidence type="ECO:0000313" key="16">
    <source>
        <dbReference type="Proteomes" id="UP000663853"/>
    </source>
</evidence>
<dbReference type="InterPro" id="IPR016024">
    <property type="entry name" value="ARM-type_fold"/>
</dbReference>
<dbReference type="EC" id="2.7.11.1" evidence="10"/>
<dbReference type="GO" id="GO:0005634">
    <property type="term" value="C:nucleus"/>
    <property type="evidence" value="ECO:0007669"/>
    <property type="project" value="TreeGrafter"/>
</dbReference>
<dbReference type="InterPro" id="IPR009076">
    <property type="entry name" value="FRB_dom"/>
</dbReference>
<proteinExistence type="inferred from homology"/>
<evidence type="ECO:0000256" key="2">
    <source>
        <dbReference type="ARBA" id="ARBA00022527"/>
    </source>
</evidence>
<feature type="domain" description="PI3K/PI4K catalytic" evidence="12">
    <location>
        <begin position="1993"/>
        <end position="2307"/>
    </location>
</feature>
<dbReference type="PROSITE" id="PS50290">
    <property type="entry name" value="PI3_4_KINASE_3"/>
    <property type="match status" value="1"/>
</dbReference>
<dbReference type="GO" id="GO:0005524">
    <property type="term" value="F:ATP binding"/>
    <property type="evidence" value="ECO:0007669"/>
    <property type="project" value="UniProtKB-KW"/>
</dbReference>
<dbReference type="PROSITE" id="PS00916">
    <property type="entry name" value="PI3_4_KINASE_2"/>
    <property type="match status" value="1"/>
</dbReference>
<feature type="region of interest" description="Disordered" evidence="11">
    <location>
        <begin position="1"/>
        <end position="22"/>
    </location>
</feature>
<keyword evidence="7 10" id="KW-0067">ATP-binding</keyword>
<dbReference type="PANTHER" id="PTHR11139">
    <property type="entry name" value="ATAXIA TELANGIECTASIA MUTATED ATM -RELATED"/>
    <property type="match status" value="1"/>
</dbReference>
<evidence type="ECO:0000256" key="4">
    <source>
        <dbReference type="ARBA" id="ARBA00022737"/>
    </source>
</evidence>
<dbReference type="SUPFAM" id="SSF48371">
    <property type="entry name" value="ARM repeat"/>
    <property type="match status" value="2"/>
</dbReference>
<dbReference type="InterPro" id="IPR014009">
    <property type="entry name" value="PIK_FAT"/>
</dbReference>
<dbReference type="Pfam" id="PF08771">
    <property type="entry name" value="FRB_dom"/>
    <property type="match status" value="1"/>
</dbReference>
<feature type="compositionally biased region" description="Polar residues" evidence="11">
    <location>
        <begin position="2303"/>
        <end position="2315"/>
    </location>
</feature>
<feature type="domain" description="FAT" evidence="13">
    <location>
        <begin position="1263"/>
        <end position="1819"/>
    </location>
</feature>
<dbReference type="PROSITE" id="PS51190">
    <property type="entry name" value="FATC"/>
    <property type="match status" value="1"/>
</dbReference>
<evidence type="ECO:0000256" key="8">
    <source>
        <dbReference type="ARBA" id="ARBA00047899"/>
    </source>
</evidence>
<keyword evidence="5 10" id="KW-0547">Nucleotide-binding</keyword>
<comment type="similarity">
    <text evidence="1 10">Belongs to the PI3/PI4-kinase family.</text>
</comment>
<dbReference type="SUPFAM" id="SSF56112">
    <property type="entry name" value="Protein kinase-like (PK-like)"/>
    <property type="match status" value="1"/>
</dbReference>
<dbReference type="SMART" id="SM00146">
    <property type="entry name" value="PI3Kc"/>
    <property type="match status" value="1"/>
</dbReference>
<evidence type="ECO:0000256" key="3">
    <source>
        <dbReference type="ARBA" id="ARBA00022679"/>
    </source>
</evidence>
<dbReference type="GO" id="GO:0031931">
    <property type="term" value="C:TORC1 complex"/>
    <property type="evidence" value="ECO:0007669"/>
    <property type="project" value="TreeGrafter"/>
</dbReference>
<dbReference type="GO" id="GO:0031932">
    <property type="term" value="C:TORC2 complex"/>
    <property type="evidence" value="ECO:0007669"/>
    <property type="project" value="TreeGrafter"/>
</dbReference>
<dbReference type="SMART" id="SM01346">
    <property type="entry name" value="DUF3385"/>
    <property type="match status" value="1"/>
</dbReference>
<dbReference type="GO" id="GO:0016242">
    <property type="term" value="P:negative regulation of macroautophagy"/>
    <property type="evidence" value="ECO:0007669"/>
    <property type="project" value="TreeGrafter"/>
</dbReference>
<dbReference type="InterPro" id="IPR036738">
    <property type="entry name" value="FRB_sf"/>
</dbReference>
<feature type="non-terminal residue" evidence="15">
    <location>
        <position position="1"/>
    </location>
</feature>
<dbReference type="InterPro" id="IPR036940">
    <property type="entry name" value="PI3/4_kinase_cat_sf"/>
</dbReference>
<evidence type="ECO:0000256" key="11">
    <source>
        <dbReference type="SAM" id="MobiDB-lite"/>
    </source>
</evidence>
<dbReference type="Gene3D" id="1.25.10.10">
    <property type="entry name" value="Leucine-rich Repeat Variant"/>
    <property type="match status" value="4"/>
</dbReference>
<dbReference type="SMART" id="SM01343">
    <property type="entry name" value="FATC"/>
    <property type="match status" value="1"/>
</dbReference>
<dbReference type="PROSITE" id="PS51189">
    <property type="entry name" value="FAT"/>
    <property type="match status" value="1"/>
</dbReference>
<dbReference type="FunFam" id="3.30.1010.10:FF:000006">
    <property type="entry name" value="Serine/threonine-protein kinase TOR"/>
    <property type="match status" value="1"/>
</dbReference>
<gene>
    <name evidence="15" type="ORF">RDB_LOCUS95901</name>
</gene>
<dbReference type="Proteomes" id="UP000663853">
    <property type="component" value="Unassembled WGS sequence"/>
</dbReference>
<dbReference type="Pfam" id="PF11865">
    <property type="entry name" value="mTOR_dom"/>
    <property type="match status" value="1"/>
</dbReference>
<comment type="catalytic activity">
    <reaction evidence="8 10">
        <text>L-threonyl-[protein] + ATP = O-phospho-L-threonyl-[protein] + ADP + H(+)</text>
        <dbReference type="Rhea" id="RHEA:46608"/>
        <dbReference type="Rhea" id="RHEA-COMP:11060"/>
        <dbReference type="Rhea" id="RHEA-COMP:11605"/>
        <dbReference type="ChEBI" id="CHEBI:15378"/>
        <dbReference type="ChEBI" id="CHEBI:30013"/>
        <dbReference type="ChEBI" id="CHEBI:30616"/>
        <dbReference type="ChEBI" id="CHEBI:61977"/>
        <dbReference type="ChEBI" id="CHEBI:456216"/>
        <dbReference type="EC" id="2.7.11.1"/>
    </reaction>
</comment>
<evidence type="ECO:0000259" key="12">
    <source>
        <dbReference type="PROSITE" id="PS50290"/>
    </source>
</evidence>
<accession>A0A8H3CLU1</accession>
<dbReference type="InterPro" id="IPR018936">
    <property type="entry name" value="PI3/4_kinase_CS"/>
</dbReference>
<dbReference type="EMBL" id="CAJMXA010002715">
    <property type="protein sequence ID" value="CAE6486401.1"/>
    <property type="molecule type" value="Genomic_DNA"/>
</dbReference>
<dbReference type="FunFam" id="1.20.120.150:FF:000001">
    <property type="entry name" value="Serine/threonine-protein kinase TOR"/>
    <property type="match status" value="1"/>
</dbReference>
<name>A0A8H3CLU1_9AGAM</name>